<dbReference type="HOGENOM" id="CLU_1646810_0_0_1"/>
<evidence type="ECO:0000313" key="1">
    <source>
        <dbReference type="EMBL" id="CCA25118.1"/>
    </source>
</evidence>
<dbReference type="EMBL" id="FR824321">
    <property type="protein sequence ID" value="CCA25118.1"/>
    <property type="molecule type" value="Genomic_DNA"/>
</dbReference>
<organism evidence="1">
    <name type="scientific">Albugo laibachii Nc14</name>
    <dbReference type="NCBI Taxonomy" id="890382"/>
    <lineage>
        <taxon>Eukaryota</taxon>
        <taxon>Sar</taxon>
        <taxon>Stramenopiles</taxon>
        <taxon>Oomycota</taxon>
        <taxon>Peronosporomycetes</taxon>
        <taxon>Albuginales</taxon>
        <taxon>Albuginaceae</taxon>
        <taxon>Albugo</taxon>
    </lineage>
</organism>
<protein>
    <submittedName>
        <fullName evidence="1">AlNc14C276G10045 protein</fullName>
    </submittedName>
</protein>
<reference evidence="1" key="2">
    <citation type="submission" date="2011-02" db="EMBL/GenBank/DDBJ databases">
        <authorList>
            <person name="MacLean D."/>
        </authorList>
    </citation>
    <scope>NUCLEOTIDE SEQUENCE</scope>
</reference>
<gene>
    <name evidence="1" type="primary">AlNc14C276G10045</name>
    <name evidence="1" type="ORF">ALNC14_112620</name>
</gene>
<accession>F0WUN7</accession>
<name>F0WUN7_9STRA</name>
<sequence>MGTFRGDLKSTLTLKKFGAACLEIKGTTKIEMWTFFILPVSSYQVAQFTVNSTNPYENLITSVLLFSLLRINIIKAHKSTRVPLYKAQNAHTVADPTGWLRQFRMIKFWQKQMAFREPSNTESSTFEDQGLLVYGLFLCGIDDTILMPLSAAAVPSHSHSC</sequence>
<reference evidence="1" key="1">
    <citation type="journal article" date="2011" name="PLoS Biol.">
        <title>Gene gain and loss during evolution of obligate parasitism in the white rust pathogen of Arabidopsis thaliana.</title>
        <authorList>
            <person name="Kemen E."/>
            <person name="Gardiner A."/>
            <person name="Schultz-Larsen T."/>
            <person name="Kemen A.C."/>
            <person name="Balmuth A.L."/>
            <person name="Robert-Seilaniantz A."/>
            <person name="Bailey K."/>
            <person name="Holub E."/>
            <person name="Studholme D.J."/>
            <person name="Maclean D."/>
            <person name="Jones J.D."/>
        </authorList>
    </citation>
    <scope>NUCLEOTIDE SEQUENCE</scope>
</reference>
<dbReference type="AlphaFoldDB" id="F0WUN7"/>
<proteinExistence type="predicted"/>